<evidence type="ECO:0000256" key="1">
    <source>
        <dbReference type="ARBA" id="ARBA00022737"/>
    </source>
</evidence>
<dbReference type="Gene3D" id="1.25.40.20">
    <property type="entry name" value="Ankyrin repeat-containing domain"/>
    <property type="match status" value="1"/>
</dbReference>
<evidence type="ECO:0000313" key="4">
    <source>
        <dbReference type="EMBL" id="VDI33329.1"/>
    </source>
</evidence>
<evidence type="ECO:0000256" key="3">
    <source>
        <dbReference type="PROSITE-ProRule" id="PRU00023"/>
    </source>
</evidence>
<dbReference type="AlphaFoldDB" id="A0A8B6EEH1"/>
<organism evidence="4 5">
    <name type="scientific">Mytilus galloprovincialis</name>
    <name type="common">Mediterranean mussel</name>
    <dbReference type="NCBI Taxonomy" id="29158"/>
    <lineage>
        <taxon>Eukaryota</taxon>
        <taxon>Metazoa</taxon>
        <taxon>Spiralia</taxon>
        <taxon>Lophotrochozoa</taxon>
        <taxon>Mollusca</taxon>
        <taxon>Bivalvia</taxon>
        <taxon>Autobranchia</taxon>
        <taxon>Pteriomorphia</taxon>
        <taxon>Mytilida</taxon>
        <taxon>Mytiloidea</taxon>
        <taxon>Mytilidae</taxon>
        <taxon>Mytilinae</taxon>
        <taxon>Mytilus</taxon>
    </lineage>
</organism>
<dbReference type="PROSITE" id="PS50088">
    <property type="entry name" value="ANK_REPEAT"/>
    <property type="match status" value="1"/>
</dbReference>
<dbReference type="Proteomes" id="UP000596742">
    <property type="component" value="Unassembled WGS sequence"/>
</dbReference>
<keyword evidence="5" id="KW-1185">Reference proteome</keyword>
<protein>
    <submittedName>
        <fullName evidence="4">Uncharacterized protein</fullName>
    </submittedName>
</protein>
<dbReference type="EMBL" id="UYJE01005023">
    <property type="protein sequence ID" value="VDI33329.1"/>
    <property type="molecule type" value="Genomic_DNA"/>
</dbReference>
<evidence type="ECO:0000313" key="5">
    <source>
        <dbReference type="Proteomes" id="UP000596742"/>
    </source>
</evidence>
<keyword evidence="1" id="KW-0677">Repeat</keyword>
<dbReference type="PROSITE" id="PS50297">
    <property type="entry name" value="ANK_REP_REGION"/>
    <property type="match status" value="1"/>
</dbReference>
<gene>
    <name evidence="4" type="ORF">MGAL_10B056664</name>
</gene>
<keyword evidence="2 3" id="KW-0040">ANK repeat</keyword>
<feature type="repeat" description="ANK" evidence="3">
    <location>
        <begin position="36"/>
        <end position="68"/>
    </location>
</feature>
<name>A0A8B6EEH1_MYTGA</name>
<proteinExistence type="predicted"/>
<dbReference type="OrthoDB" id="6212044at2759"/>
<dbReference type="Pfam" id="PF12796">
    <property type="entry name" value="Ank_2"/>
    <property type="match status" value="1"/>
</dbReference>
<comment type="caution">
    <text evidence="4">The sequence shown here is derived from an EMBL/GenBank/DDBJ whole genome shotgun (WGS) entry which is preliminary data.</text>
</comment>
<accession>A0A8B6EEH1</accession>
<dbReference type="SUPFAM" id="SSF48403">
    <property type="entry name" value="Ankyrin repeat"/>
    <property type="match status" value="1"/>
</dbReference>
<sequence length="79" mass="8997">MASWNEKLIKAAREGRLTDLKLFIANGPDLECRDEDADTPLLNSVYYGHLENVKYLVSVGSNKEARDEVRYNLIKLSIL</sequence>
<dbReference type="InterPro" id="IPR002110">
    <property type="entry name" value="Ankyrin_rpt"/>
</dbReference>
<reference evidence="4" key="1">
    <citation type="submission" date="2018-11" db="EMBL/GenBank/DDBJ databases">
        <authorList>
            <person name="Alioto T."/>
            <person name="Alioto T."/>
        </authorList>
    </citation>
    <scope>NUCLEOTIDE SEQUENCE</scope>
</reference>
<dbReference type="PANTHER" id="PTHR24188:SF29">
    <property type="entry name" value="GH09064P"/>
    <property type="match status" value="1"/>
</dbReference>
<dbReference type="InterPro" id="IPR036770">
    <property type="entry name" value="Ankyrin_rpt-contain_sf"/>
</dbReference>
<dbReference type="PANTHER" id="PTHR24188">
    <property type="entry name" value="ANKYRIN REPEAT PROTEIN"/>
    <property type="match status" value="1"/>
</dbReference>
<evidence type="ECO:0000256" key="2">
    <source>
        <dbReference type="ARBA" id="ARBA00023043"/>
    </source>
</evidence>